<sequence length="38" mass="4508">MERLGHADDEITRRVYLHVTKTMKKEASQKFSELMKSL</sequence>
<dbReference type="Gene3D" id="1.10.443.10">
    <property type="entry name" value="Intergrase catalytic core"/>
    <property type="match status" value="1"/>
</dbReference>
<accession>A0A1Q8QM48</accession>
<keyword evidence="1" id="KW-0233">DNA recombination</keyword>
<dbReference type="AlphaFoldDB" id="A0A1Q8QM48"/>
<organism evidence="2 3">
    <name type="scientific">Desulfosporosinus metallidurans</name>
    <dbReference type="NCBI Taxonomy" id="1888891"/>
    <lineage>
        <taxon>Bacteria</taxon>
        <taxon>Bacillati</taxon>
        <taxon>Bacillota</taxon>
        <taxon>Clostridia</taxon>
        <taxon>Eubacteriales</taxon>
        <taxon>Desulfitobacteriaceae</taxon>
        <taxon>Desulfosporosinus</taxon>
    </lineage>
</organism>
<dbReference type="SUPFAM" id="SSF56349">
    <property type="entry name" value="DNA breaking-rejoining enzymes"/>
    <property type="match status" value="1"/>
</dbReference>
<reference evidence="2 3" key="1">
    <citation type="submission" date="2016-09" db="EMBL/GenBank/DDBJ databases">
        <title>Complete genome of Desulfosporosinus sp. OL.</title>
        <authorList>
            <person name="Mardanov A."/>
            <person name="Beletsky A."/>
            <person name="Panova A."/>
            <person name="Karnachuk O."/>
            <person name="Ravin N."/>
        </authorList>
    </citation>
    <scope>NUCLEOTIDE SEQUENCE [LARGE SCALE GENOMIC DNA]</scope>
    <source>
        <strain evidence="2 3">OL</strain>
    </source>
</reference>
<protein>
    <submittedName>
        <fullName evidence="2">Phage integrase</fullName>
    </submittedName>
</protein>
<comment type="caution">
    <text evidence="2">The sequence shown here is derived from an EMBL/GenBank/DDBJ whole genome shotgun (WGS) entry which is preliminary data.</text>
</comment>
<dbReference type="GO" id="GO:0006310">
    <property type="term" value="P:DNA recombination"/>
    <property type="evidence" value="ECO:0007669"/>
    <property type="project" value="UniProtKB-KW"/>
</dbReference>
<evidence type="ECO:0000256" key="1">
    <source>
        <dbReference type="ARBA" id="ARBA00023172"/>
    </source>
</evidence>
<name>A0A1Q8QM48_9FIRM</name>
<dbReference type="Proteomes" id="UP000186102">
    <property type="component" value="Unassembled WGS sequence"/>
</dbReference>
<dbReference type="InterPro" id="IPR013762">
    <property type="entry name" value="Integrase-like_cat_sf"/>
</dbReference>
<evidence type="ECO:0000313" key="2">
    <source>
        <dbReference type="EMBL" id="OLN28410.1"/>
    </source>
</evidence>
<dbReference type="InterPro" id="IPR011010">
    <property type="entry name" value="DNA_brk_join_enz"/>
</dbReference>
<dbReference type="GO" id="GO:0003677">
    <property type="term" value="F:DNA binding"/>
    <property type="evidence" value="ECO:0007669"/>
    <property type="project" value="InterPro"/>
</dbReference>
<dbReference type="GO" id="GO:0015074">
    <property type="term" value="P:DNA integration"/>
    <property type="evidence" value="ECO:0007669"/>
    <property type="project" value="InterPro"/>
</dbReference>
<keyword evidence="3" id="KW-1185">Reference proteome</keyword>
<evidence type="ECO:0000313" key="3">
    <source>
        <dbReference type="Proteomes" id="UP000186102"/>
    </source>
</evidence>
<proteinExistence type="predicted"/>
<dbReference type="EMBL" id="MLBF01000043">
    <property type="protein sequence ID" value="OLN28410.1"/>
    <property type="molecule type" value="Genomic_DNA"/>
</dbReference>
<gene>
    <name evidence="2" type="ORF">DSOL_4059</name>
</gene>